<keyword evidence="2" id="KW-1185">Reference proteome</keyword>
<dbReference type="KEGG" id="vg:4818248"/>
<evidence type="ECO:0000313" key="1">
    <source>
        <dbReference type="EMBL" id="ABL96791.1"/>
    </source>
</evidence>
<protein>
    <submittedName>
        <fullName evidence="1">Uncharacterized protein</fullName>
    </submittedName>
</protein>
<dbReference type="GeneID" id="4818248"/>
<evidence type="ECO:0000313" key="2">
    <source>
        <dbReference type="Proteomes" id="UP000001793"/>
    </source>
</evidence>
<organism evidence="1 2">
    <name type="scientific">Burkholderia phage BcepF1</name>
    <dbReference type="NCBI Taxonomy" id="2886897"/>
    <lineage>
        <taxon>Viruses</taxon>
        <taxon>Duplodnaviria</taxon>
        <taxon>Heunggongvirae</taxon>
        <taxon>Uroviricota</taxon>
        <taxon>Caudoviricetes</taxon>
        <taxon>Lindbergviridae</taxon>
        <taxon>Bcepfunavirus</taxon>
        <taxon>Bcepfunavirus bcepF1</taxon>
    </lineage>
</organism>
<accession>A1YZW4</accession>
<proteinExistence type="predicted"/>
<sequence length="56" mass="6454">MAEIFDTENLRERFAGVVTDNNLRHKLVVFSSIGNRELLIAKQVRRKNLAFNVVPI</sequence>
<dbReference type="Proteomes" id="UP000001793">
    <property type="component" value="Segment"/>
</dbReference>
<reference evidence="1 2" key="1">
    <citation type="submission" date="2006-12" db="EMBL/GenBank/DDBJ databases">
        <title>Genomic analysis of Burkholderia ambifaria phage BcepF1, a member of the Bcep781- like phage supergroup.</title>
        <authorList>
            <person name="Summer E.J."/>
            <person name="Robinson S."/>
            <person name="Haines C."/>
            <person name="Adams B."/>
            <person name="Daggett M."/>
            <person name="Landua J."/>
            <person name="Swanson S."/>
            <person name="Vorndam W."/>
            <person name="Morrison W."/>
            <person name="Nail K."/>
            <person name="Gonzalez C."/>
            <person name="Young R."/>
        </authorList>
    </citation>
    <scope>NUCLEOTIDE SEQUENCE [LARGE SCALE GENOMIC DNA]</scope>
</reference>
<dbReference type="EMBL" id="EF153632">
    <property type="protein sequence ID" value="ABL96791.1"/>
    <property type="molecule type" value="Genomic_DNA"/>
</dbReference>
<name>A1YZW4_9CAUD</name>
<dbReference type="RefSeq" id="YP_001039744.1">
    <property type="nucleotide sequence ID" value="NC_009015.1"/>
</dbReference>
<gene>
    <name evidence="1" type="ORF">BcepF1.060</name>
</gene>